<protein>
    <submittedName>
        <fullName evidence="1">Uncharacterized protein</fullName>
    </submittedName>
</protein>
<name>A0ABS8Y6E6_DATST</name>
<reference evidence="1 2" key="1">
    <citation type="journal article" date="2021" name="BMC Genomics">
        <title>Datura genome reveals duplications of psychoactive alkaloid biosynthetic genes and high mutation rate following tissue culture.</title>
        <authorList>
            <person name="Rajewski A."/>
            <person name="Carter-House D."/>
            <person name="Stajich J."/>
            <person name="Litt A."/>
        </authorList>
    </citation>
    <scope>NUCLEOTIDE SEQUENCE [LARGE SCALE GENOMIC DNA]</scope>
    <source>
        <strain evidence="1">AR-01</strain>
    </source>
</reference>
<accession>A0ABS8Y6E6</accession>
<evidence type="ECO:0000313" key="1">
    <source>
        <dbReference type="EMBL" id="MCE5167223.1"/>
    </source>
</evidence>
<evidence type="ECO:0000313" key="2">
    <source>
        <dbReference type="Proteomes" id="UP000823775"/>
    </source>
</evidence>
<organism evidence="1 2">
    <name type="scientific">Datura stramonium</name>
    <name type="common">Jimsonweed</name>
    <name type="synonym">Common thornapple</name>
    <dbReference type="NCBI Taxonomy" id="4076"/>
    <lineage>
        <taxon>Eukaryota</taxon>
        <taxon>Viridiplantae</taxon>
        <taxon>Streptophyta</taxon>
        <taxon>Embryophyta</taxon>
        <taxon>Tracheophyta</taxon>
        <taxon>Spermatophyta</taxon>
        <taxon>Magnoliopsida</taxon>
        <taxon>eudicotyledons</taxon>
        <taxon>Gunneridae</taxon>
        <taxon>Pentapetalae</taxon>
        <taxon>asterids</taxon>
        <taxon>lamiids</taxon>
        <taxon>Solanales</taxon>
        <taxon>Solanaceae</taxon>
        <taxon>Solanoideae</taxon>
        <taxon>Datureae</taxon>
        <taxon>Datura</taxon>
    </lineage>
</organism>
<dbReference type="Proteomes" id="UP000823775">
    <property type="component" value="Unassembled WGS sequence"/>
</dbReference>
<comment type="caution">
    <text evidence="1">The sequence shown here is derived from an EMBL/GenBank/DDBJ whole genome shotgun (WGS) entry which is preliminary data.</text>
</comment>
<feature type="non-terminal residue" evidence="1">
    <location>
        <position position="57"/>
    </location>
</feature>
<gene>
    <name evidence="1" type="ORF">HAX54_043179</name>
</gene>
<sequence>HFKSRVKRGYPNAHSIGCYSIKPSGSTPTSSSSQDLLGASRIIEFLRMKPPVFTRSK</sequence>
<proteinExistence type="predicted"/>
<keyword evidence="2" id="KW-1185">Reference proteome</keyword>
<dbReference type="EMBL" id="JACEIK010064390">
    <property type="protein sequence ID" value="MCE5167223.1"/>
    <property type="molecule type" value="Genomic_DNA"/>
</dbReference>
<feature type="non-terminal residue" evidence="1">
    <location>
        <position position="1"/>
    </location>
</feature>